<comment type="caution">
    <text evidence="1">The sequence shown here is derived from an EMBL/GenBank/DDBJ whole genome shotgun (WGS) entry which is preliminary data.</text>
</comment>
<proteinExistence type="predicted"/>
<gene>
    <name evidence="1" type="ORF">LX16_2993</name>
</gene>
<accession>A0A562V306</accession>
<sequence length="137" mass="13954">MTNNDTITARFSDTEKNTIRVAAYGAVTLLAAAAAASGSPHKTATRGAIALGAATGPIGHVLARYPKGRDLTGKSVAAIADRVLAALGEAGRLLRATDPALAADFRHIVDTALRTADPAPTPATTDMTARIHQAIGD</sequence>
<dbReference type="EMBL" id="VLLL01000006">
    <property type="protein sequence ID" value="TWJ12238.1"/>
    <property type="molecule type" value="Genomic_DNA"/>
</dbReference>
<dbReference type="RefSeq" id="WP_147139188.1">
    <property type="nucleotide sequence ID" value="NZ_BAABIJ010000002.1"/>
</dbReference>
<reference evidence="1 2" key="1">
    <citation type="journal article" date="2013" name="Stand. Genomic Sci.">
        <title>Genomic Encyclopedia of Type Strains, Phase I: The one thousand microbial genomes (KMG-I) project.</title>
        <authorList>
            <person name="Kyrpides N.C."/>
            <person name="Woyke T."/>
            <person name="Eisen J.A."/>
            <person name="Garrity G."/>
            <person name="Lilburn T.G."/>
            <person name="Beck B.J."/>
            <person name="Whitman W.B."/>
            <person name="Hugenholtz P."/>
            <person name="Klenk H.P."/>
        </authorList>
    </citation>
    <scope>NUCLEOTIDE SEQUENCE [LARGE SCALE GENOMIC DNA]</scope>
    <source>
        <strain evidence="1 2">DSM 45044</strain>
    </source>
</reference>
<dbReference type="Proteomes" id="UP000321617">
    <property type="component" value="Unassembled WGS sequence"/>
</dbReference>
<name>A0A562V306_9ACTN</name>
<dbReference type="AlphaFoldDB" id="A0A562V306"/>
<organism evidence="1 2">
    <name type="scientific">Stackebrandtia albiflava</name>
    <dbReference type="NCBI Taxonomy" id="406432"/>
    <lineage>
        <taxon>Bacteria</taxon>
        <taxon>Bacillati</taxon>
        <taxon>Actinomycetota</taxon>
        <taxon>Actinomycetes</taxon>
        <taxon>Glycomycetales</taxon>
        <taxon>Glycomycetaceae</taxon>
        <taxon>Stackebrandtia</taxon>
    </lineage>
</organism>
<evidence type="ECO:0000313" key="2">
    <source>
        <dbReference type="Proteomes" id="UP000321617"/>
    </source>
</evidence>
<keyword evidence="2" id="KW-1185">Reference proteome</keyword>
<dbReference type="OrthoDB" id="5188397at2"/>
<protein>
    <submittedName>
        <fullName evidence="1">Uncharacterized protein</fullName>
    </submittedName>
</protein>
<evidence type="ECO:0000313" key="1">
    <source>
        <dbReference type="EMBL" id="TWJ12238.1"/>
    </source>
</evidence>